<proteinExistence type="predicted"/>
<sequence length="508" mass="55606">MRKRFGEIMGFHEVERTGQKHFDVLIIGAGAVGNAIAREISKNSQVTVAVLEKEPDTAFGISGRNSGVLHAGFNNKPGSFMARLCVLGSEGFEEEAKKLRVPFKRTGKLVIARYEEDRNQLLRLKEQGEASGVKDLRVVEKEELERLAGYPAGIAALWSGMTGIFDPFRYTVALAEAAFAQGTKFYFGRKVVAVEQGFVITAKNLVNGCMERYSSRVLINCAGLSAGEICKMAGSGEYIIHPCRGEYHVLDRKDSALPEMPIYPIPNEKEGGLGVHLTPTIDGNLMIGPSAEYLPEGWDPEDYSTTLNVMDRLKTEGVHLLPILEHAACIRSFSGIRPKLVSEKEGGYADFVIEESKKVPGMIQLLGIESPGLTASIPIGRAVAKTAGEILERLPSVSESEQHKLISPKPSAIPRTVQMEKGDLKMLCRCEGITEAAVLDAYDRICSIGAIPSVKGIKNRTRITMGYCQGSFCTINLLNVLTQKRGMDPFELLWSDFGSYLLEGSVRK</sequence>
<dbReference type="EMBL" id="CP042469">
    <property type="protein sequence ID" value="QOX65083.1"/>
    <property type="molecule type" value="Genomic_DNA"/>
</dbReference>
<name>A0ACD1AFT7_9FIRM</name>
<organism evidence="1 2">
    <name type="scientific">Anoxybacterium hadale</name>
    <dbReference type="NCBI Taxonomy" id="3408580"/>
    <lineage>
        <taxon>Bacteria</taxon>
        <taxon>Bacillati</taxon>
        <taxon>Bacillota</taxon>
        <taxon>Clostridia</taxon>
        <taxon>Peptostreptococcales</taxon>
        <taxon>Anaerovoracaceae</taxon>
        <taxon>Anoxybacterium</taxon>
    </lineage>
</organism>
<protein>
    <submittedName>
        <fullName evidence="1">NAD(P)/FAD-dependent oxidoreductase</fullName>
    </submittedName>
</protein>
<evidence type="ECO:0000313" key="2">
    <source>
        <dbReference type="Proteomes" id="UP000594014"/>
    </source>
</evidence>
<keyword evidence="2" id="KW-1185">Reference proteome</keyword>
<evidence type="ECO:0000313" key="1">
    <source>
        <dbReference type="EMBL" id="QOX65083.1"/>
    </source>
</evidence>
<reference evidence="1" key="1">
    <citation type="submission" date="2019-08" db="EMBL/GenBank/DDBJ databases">
        <title>Genome sequence of Clostridiales bacterium MT110.</title>
        <authorList>
            <person name="Cao J."/>
        </authorList>
    </citation>
    <scope>NUCLEOTIDE SEQUENCE</scope>
    <source>
        <strain evidence="1">MT110</strain>
    </source>
</reference>
<dbReference type="Proteomes" id="UP000594014">
    <property type="component" value="Chromosome"/>
</dbReference>
<gene>
    <name evidence="1" type="ORF">FRZ06_17900</name>
</gene>
<accession>A0ACD1AFT7</accession>